<proteinExistence type="predicted"/>
<dbReference type="RefSeq" id="WP_061605882.1">
    <property type="nucleotide sequence ID" value="NZ_JEMA01000209.1"/>
</dbReference>
<feature type="compositionally biased region" description="Basic residues" evidence="1">
    <location>
        <begin position="1"/>
        <end position="10"/>
    </location>
</feature>
<accession>A0A150QZN8</accession>
<feature type="region of interest" description="Disordered" evidence="1">
    <location>
        <begin position="1"/>
        <end position="20"/>
    </location>
</feature>
<comment type="caution">
    <text evidence="2">The sequence shown here is derived from an EMBL/GenBank/DDBJ whole genome shotgun (WGS) entry which is preliminary data.</text>
</comment>
<dbReference type="Proteomes" id="UP000075260">
    <property type="component" value="Unassembled WGS sequence"/>
</dbReference>
<evidence type="ECO:0000313" key="2">
    <source>
        <dbReference type="EMBL" id="KYF73176.1"/>
    </source>
</evidence>
<dbReference type="AlphaFoldDB" id="A0A150QZN8"/>
<dbReference type="EMBL" id="JEMA01000209">
    <property type="protein sequence ID" value="KYF73176.1"/>
    <property type="molecule type" value="Genomic_DNA"/>
</dbReference>
<sequence>MKRRLSRRPGSRPSAARNLDRVTEDGRYGIVGESNLEFAAIDCRLGRKTAQLAQRGEPNALLEESLR</sequence>
<reference evidence="2 3" key="1">
    <citation type="submission" date="2014-02" db="EMBL/GenBank/DDBJ databases">
        <title>The small core and large imbalanced accessory genome model reveals a collaborative survival strategy of Sorangium cellulosum strains in nature.</title>
        <authorList>
            <person name="Han K."/>
            <person name="Peng R."/>
            <person name="Blom J."/>
            <person name="Li Y.-Z."/>
        </authorList>
    </citation>
    <scope>NUCLEOTIDE SEQUENCE [LARGE SCALE GENOMIC DNA]</scope>
    <source>
        <strain evidence="2 3">So0008-312</strain>
    </source>
</reference>
<name>A0A150QZN8_SORCE</name>
<evidence type="ECO:0000313" key="3">
    <source>
        <dbReference type="Proteomes" id="UP000075260"/>
    </source>
</evidence>
<protein>
    <submittedName>
        <fullName evidence="2">Uncharacterized protein</fullName>
    </submittedName>
</protein>
<gene>
    <name evidence="2" type="ORF">BE15_29135</name>
</gene>
<evidence type="ECO:0000256" key="1">
    <source>
        <dbReference type="SAM" id="MobiDB-lite"/>
    </source>
</evidence>
<organism evidence="2 3">
    <name type="scientific">Sorangium cellulosum</name>
    <name type="common">Polyangium cellulosum</name>
    <dbReference type="NCBI Taxonomy" id="56"/>
    <lineage>
        <taxon>Bacteria</taxon>
        <taxon>Pseudomonadati</taxon>
        <taxon>Myxococcota</taxon>
        <taxon>Polyangia</taxon>
        <taxon>Polyangiales</taxon>
        <taxon>Polyangiaceae</taxon>
        <taxon>Sorangium</taxon>
    </lineage>
</organism>